<feature type="non-terminal residue" evidence="3">
    <location>
        <position position="122"/>
    </location>
</feature>
<reference evidence="3" key="1">
    <citation type="submission" date="2023-06" db="EMBL/GenBank/DDBJ databases">
        <title>Genome-scale phylogeny and comparative genomics of the fungal order Sordariales.</title>
        <authorList>
            <consortium name="Lawrence Berkeley National Laboratory"/>
            <person name="Hensen N."/>
            <person name="Bonometti L."/>
            <person name="Westerberg I."/>
            <person name="Brannstrom I.O."/>
            <person name="Guillou S."/>
            <person name="Cros-Aarteil S."/>
            <person name="Calhoun S."/>
            <person name="Haridas S."/>
            <person name="Kuo A."/>
            <person name="Mondo S."/>
            <person name="Pangilinan J."/>
            <person name="Riley R."/>
            <person name="Labutti K."/>
            <person name="Andreopoulos B."/>
            <person name="Lipzen A."/>
            <person name="Chen C."/>
            <person name="Yanf M."/>
            <person name="Daum C."/>
            <person name="Ng V."/>
            <person name="Clum A."/>
            <person name="Steindorff A."/>
            <person name="Ohm R."/>
            <person name="Martin F."/>
            <person name="Silar P."/>
            <person name="Natvig D."/>
            <person name="Lalanne C."/>
            <person name="Gautier V."/>
            <person name="Ament-Velasquez S.L."/>
            <person name="Kruys A."/>
            <person name="Hutchinson M.I."/>
            <person name="Powell A.J."/>
            <person name="Barry K."/>
            <person name="Miller A.N."/>
            <person name="Grigoriev I.V."/>
            <person name="Debuchy R."/>
            <person name="Gladieux P."/>
            <person name="Thoren M.H."/>
            <person name="Johannesson H."/>
        </authorList>
    </citation>
    <scope>NUCLEOTIDE SEQUENCE</scope>
    <source>
        <strain evidence="3">CBS 540.89</strain>
    </source>
</reference>
<dbReference type="EMBL" id="JAUKTV010000031">
    <property type="protein sequence ID" value="KAK0701172.1"/>
    <property type="molecule type" value="Genomic_DNA"/>
</dbReference>
<dbReference type="InterPro" id="IPR054710">
    <property type="entry name" value="Tri101-like_N"/>
</dbReference>
<dbReference type="InterPro" id="IPR023213">
    <property type="entry name" value="CAT-like_dom_sf"/>
</dbReference>
<dbReference type="Gene3D" id="3.30.559.10">
    <property type="entry name" value="Chloramphenicol acetyltransferase-like domain"/>
    <property type="match status" value="1"/>
</dbReference>
<dbReference type="AlphaFoldDB" id="A0AA39ZPE0"/>
<evidence type="ECO:0000313" key="3">
    <source>
        <dbReference type="EMBL" id="KAK0701172.1"/>
    </source>
</evidence>
<evidence type="ECO:0000313" key="4">
    <source>
        <dbReference type="Proteomes" id="UP001172159"/>
    </source>
</evidence>
<comment type="caution">
    <text evidence="3">The sequence shown here is derived from an EMBL/GenBank/DDBJ whole genome shotgun (WGS) entry which is preliminary data.</text>
</comment>
<gene>
    <name evidence="3" type="ORF">B0T21DRAFT_261570</name>
</gene>
<keyword evidence="4" id="KW-1185">Reference proteome</keyword>
<feature type="domain" description="Trichothecene 3-O-acetyltransferase-like N-terminal" evidence="2">
    <location>
        <begin position="30"/>
        <end position="87"/>
    </location>
</feature>
<keyword evidence="1" id="KW-0808">Transferase</keyword>
<dbReference type="Proteomes" id="UP001172159">
    <property type="component" value="Unassembled WGS sequence"/>
</dbReference>
<dbReference type="Pfam" id="PF22664">
    <property type="entry name" value="TRI-like_N"/>
    <property type="match status" value="1"/>
</dbReference>
<organism evidence="3 4">
    <name type="scientific">Apiosordaria backusii</name>
    <dbReference type="NCBI Taxonomy" id="314023"/>
    <lineage>
        <taxon>Eukaryota</taxon>
        <taxon>Fungi</taxon>
        <taxon>Dikarya</taxon>
        <taxon>Ascomycota</taxon>
        <taxon>Pezizomycotina</taxon>
        <taxon>Sordariomycetes</taxon>
        <taxon>Sordariomycetidae</taxon>
        <taxon>Sordariales</taxon>
        <taxon>Lasiosphaeriaceae</taxon>
        <taxon>Apiosordaria</taxon>
    </lineage>
</organism>
<evidence type="ECO:0000256" key="1">
    <source>
        <dbReference type="ARBA" id="ARBA00022679"/>
    </source>
</evidence>
<dbReference type="GO" id="GO:0016740">
    <property type="term" value="F:transferase activity"/>
    <property type="evidence" value="ECO:0007669"/>
    <property type="project" value="UniProtKB-KW"/>
</dbReference>
<proteinExistence type="predicted"/>
<evidence type="ECO:0000259" key="2">
    <source>
        <dbReference type="Pfam" id="PF22664"/>
    </source>
</evidence>
<accession>A0AA39ZPE0</accession>
<name>A0AA39ZPE0_9PEZI</name>
<sequence length="122" mass="14267">MNPQTPKEVWIARLLETFPLTILDEHAPTIYSRLVYGFSFPGTDKIPAAVEHLQQGLQRVFRRWPFLAGQIMHQVHSSKTRLVYTKNHYDFNISIFPNEVFRHEILTKGKFSHSYQQLAELG</sequence>
<protein>
    <recommendedName>
        <fullName evidence="2">Trichothecene 3-O-acetyltransferase-like N-terminal domain-containing protein</fullName>
    </recommendedName>
</protein>